<evidence type="ECO:0000313" key="2">
    <source>
        <dbReference type="Proteomes" id="UP001497644"/>
    </source>
</evidence>
<accession>A0AAV2NLK8</accession>
<reference evidence="1" key="1">
    <citation type="submission" date="2024-04" db="EMBL/GenBank/DDBJ databases">
        <authorList>
            <consortium name="Molecular Ecology Group"/>
        </authorList>
    </citation>
    <scope>NUCLEOTIDE SEQUENCE</scope>
</reference>
<dbReference type="Proteomes" id="UP001497644">
    <property type="component" value="Chromosome 2"/>
</dbReference>
<organism evidence="1 2">
    <name type="scientific">Lasius platythorax</name>
    <dbReference type="NCBI Taxonomy" id="488582"/>
    <lineage>
        <taxon>Eukaryota</taxon>
        <taxon>Metazoa</taxon>
        <taxon>Ecdysozoa</taxon>
        <taxon>Arthropoda</taxon>
        <taxon>Hexapoda</taxon>
        <taxon>Insecta</taxon>
        <taxon>Pterygota</taxon>
        <taxon>Neoptera</taxon>
        <taxon>Endopterygota</taxon>
        <taxon>Hymenoptera</taxon>
        <taxon>Apocrita</taxon>
        <taxon>Aculeata</taxon>
        <taxon>Formicoidea</taxon>
        <taxon>Formicidae</taxon>
        <taxon>Formicinae</taxon>
        <taxon>Lasius</taxon>
        <taxon>Lasius</taxon>
    </lineage>
</organism>
<name>A0AAV2NLK8_9HYME</name>
<evidence type="ECO:0000313" key="1">
    <source>
        <dbReference type="EMBL" id="CAL1680704.1"/>
    </source>
</evidence>
<protein>
    <submittedName>
        <fullName evidence="1">Uncharacterized protein</fullName>
    </submittedName>
</protein>
<dbReference type="EMBL" id="OZ034825">
    <property type="protein sequence ID" value="CAL1680704.1"/>
    <property type="molecule type" value="Genomic_DNA"/>
</dbReference>
<keyword evidence="2" id="KW-1185">Reference proteome</keyword>
<dbReference type="AlphaFoldDB" id="A0AAV2NLK8"/>
<sequence length="202" mass="23009">MNDGWILIRIPCIVRSACHDECESDPTPVNPTHILTDLFANWFSVDVAELCPGDKRGYYARWMNDVRLLDWYCEYRSRARNGIDEEDDDVRPANLFSRGGVDGGIDVAIIRHVVDVMSPSKRTEVTSPNGCPVLIAFVPLADYRCRILKTVKELHLNGIINGRAQRERRVNTRPMRPKSNETRSKYIAFDTDYSLLCMSGTT</sequence>
<gene>
    <name evidence="1" type="ORF">LPLAT_LOCUS6681</name>
</gene>
<proteinExistence type="predicted"/>